<dbReference type="VEuPathDB" id="FungiDB:RhiirFUN_000948"/>
<protein>
    <submittedName>
        <fullName evidence="1">Uncharacterized protein</fullName>
    </submittedName>
</protein>
<dbReference type="EMBL" id="LLXI01007772">
    <property type="protein sequence ID" value="PKY62697.1"/>
    <property type="molecule type" value="Genomic_DNA"/>
</dbReference>
<comment type="caution">
    <text evidence="1">The sequence shown here is derived from an EMBL/GenBank/DDBJ whole genome shotgun (WGS) entry which is preliminary data.</text>
</comment>
<gene>
    <name evidence="1" type="ORF">RhiirA4_489656</name>
</gene>
<proteinExistence type="predicted"/>
<evidence type="ECO:0000313" key="2">
    <source>
        <dbReference type="Proteomes" id="UP000234323"/>
    </source>
</evidence>
<evidence type="ECO:0000313" key="1">
    <source>
        <dbReference type="EMBL" id="PKY62697.1"/>
    </source>
</evidence>
<organism evidence="1 2">
    <name type="scientific">Rhizophagus irregularis</name>
    <dbReference type="NCBI Taxonomy" id="588596"/>
    <lineage>
        <taxon>Eukaryota</taxon>
        <taxon>Fungi</taxon>
        <taxon>Fungi incertae sedis</taxon>
        <taxon>Mucoromycota</taxon>
        <taxon>Glomeromycotina</taxon>
        <taxon>Glomeromycetes</taxon>
        <taxon>Glomerales</taxon>
        <taxon>Glomeraceae</taxon>
        <taxon>Rhizophagus</taxon>
    </lineage>
</organism>
<reference evidence="1 2" key="1">
    <citation type="submission" date="2015-10" db="EMBL/GenBank/DDBJ databases">
        <title>Genome analyses suggest a sexual origin of heterokaryosis in a supposedly ancient asexual fungus.</title>
        <authorList>
            <person name="Ropars J."/>
            <person name="Sedzielewska K."/>
            <person name="Noel J."/>
            <person name="Charron P."/>
            <person name="Farinelli L."/>
            <person name="Marton T."/>
            <person name="Kruger M."/>
            <person name="Pelin A."/>
            <person name="Brachmann A."/>
            <person name="Corradi N."/>
        </authorList>
    </citation>
    <scope>NUCLEOTIDE SEQUENCE [LARGE SCALE GENOMIC DNA]</scope>
    <source>
        <strain evidence="1 2">A4</strain>
    </source>
</reference>
<keyword evidence="2" id="KW-1185">Reference proteome</keyword>
<dbReference type="VEuPathDB" id="FungiDB:FUN_013118"/>
<sequence>MPRIYTLNDFIRSVKQLIAKYHALDKKNKCMQSVLDASHKENESIQNDLDCSYKENERMQKSMNQMIPLANQLNGLNNKLGKYNSGTDICFFK</sequence>
<dbReference type="AlphaFoldDB" id="A0A2I1HV00"/>
<dbReference type="Proteomes" id="UP000234323">
    <property type="component" value="Unassembled WGS sequence"/>
</dbReference>
<accession>A0A2I1HV00</accession>
<name>A0A2I1HV00_9GLOM</name>
<dbReference type="VEuPathDB" id="FungiDB:RhiirA1_477326"/>